<evidence type="ECO:0000256" key="8">
    <source>
        <dbReference type="HAMAP-Rule" id="MF_00181"/>
    </source>
</evidence>
<dbReference type="SUPFAM" id="SSF53187">
    <property type="entry name" value="Zn-dependent exopeptidases"/>
    <property type="match status" value="1"/>
</dbReference>
<feature type="binding site" evidence="8">
    <location>
        <position position="249"/>
    </location>
    <ligand>
        <name>Mn(2+)</name>
        <dbReference type="ChEBI" id="CHEBI:29035"/>
        <label>2</label>
    </ligand>
</feature>
<keyword evidence="8" id="KW-0479">Metal-binding</keyword>
<dbReference type="EC" id="3.4.11.10" evidence="8"/>
<reference evidence="10 11" key="1">
    <citation type="submission" date="2018-03" db="EMBL/GenBank/DDBJ databases">
        <authorList>
            <person name="Gulvik C.A."/>
        </authorList>
    </citation>
    <scope>NUCLEOTIDE SEQUENCE [LARGE SCALE GENOMIC DNA]</scope>
    <source>
        <strain evidence="10 11">JCM 31581</strain>
    </source>
</reference>
<dbReference type="GO" id="GO:0006508">
    <property type="term" value="P:proteolysis"/>
    <property type="evidence" value="ECO:0007669"/>
    <property type="project" value="UniProtKB-KW"/>
</dbReference>
<dbReference type="RefSeq" id="WP_125942413.1">
    <property type="nucleotide sequence ID" value="NZ_PXZH01000001.1"/>
</dbReference>
<comment type="subcellular location">
    <subcellularLocation>
        <location evidence="8">Cytoplasm</location>
    </subcellularLocation>
</comment>
<dbReference type="PANTHER" id="PTHR11963">
    <property type="entry name" value="LEUCINE AMINOPEPTIDASE-RELATED"/>
    <property type="match status" value="1"/>
</dbReference>
<feature type="binding site" evidence="8">
    <location>
        <position position="267"/>
    </location>
    <ligand>
        <name>Mn(2+)</name>
        <dbReference type="ChEBI" id="CHEBI:29035"/>
        <label>2</label>
    </ligand>
</feature>
<evidence type="ECO:0000256" key="5">
    <source>
        <dbReference type="ARBA" id="ARBA00022670"/>
    </source>
</evidence>
<keyword evidence="4 8" id="KW-0031">Aminopeptidase</keyword>
<comment type="catalytic activity">
    <reaction evidence="1 8">
        <text>Release of an N-terminal amino acid, Xaa-|-Yaa-, in which Xaa is preferably Leu, but may be other amino acids including Pro although not Arg or Lys, and Yaa may be Pro. Amino acid amides and methyl esters are also readily hydrolyzed, but rates on arylamides are exceedingly low.</text>
        <dbReference type="EC" id="3.4.11.1"/>
    </reaction>
</comment>
<keyword evidence="11" id="KW-1185">Reference proteome</keyword>
<dbReference type="NCBIfam" id="NF002083">
    <property type="entry name" value="PRK00913.3-5"/>
    <property type="match status" value="1"/>
</dbReference>
<keyword evidence="6 8" id="KW-0378">Hydrolase</keyword>
<dbReference type="PROSITE" id="PS00631">
    <property type="entry name" value="CYTOSOL_AP"/>
    <property type="match status" value="1"/>
</dbReference>
<evidence type="ECO:0000313" key="10">
    <source>
        <dbReference type="EMBL" id="RST89803.1"/>
    </source>
</evidence>
<proteinExistence type="inferred from homology"/>
<dbReference type="Pfam" id="PF02789">
    <property type="entry name" value="Peptidase_M17_N"/>
    <property type="match status" value="1"/>
</dbReference>
<feature type="binding site" evidence="8">
    <location>
        <position position="249"/>
    </location>
    <ligand>
        <name>Mn(2+)</name>
        <dbReference type="ChEBI" id="CHEBI:29035"/>
        <label>1</label>
    </ligand>
</feature>
<accession>A0A429Z805</accession>
<dbReference type="HAMAP" id="MF_00181">
    <property type="entry name" value="Cytosol_peptidase_M17"/>
    <property type="match status" value="1"/>
</dbReference>
<dbReference type="PANTHER" id="PTHR11963:SF23">
    <property type="entry name" value="CYTOSOL AMINOPEPTIDASE"/>
    <property type="match status" value="1"/>
</dbReference>
<dbReference type="GO" id="GO:0005737">
    <property type="term" value="C:cytoplasm"/>
    <property type="evidence" value="ECO:0007669"/>
    <property type="project" value="UniProtKB-SubCell"/>
</dbReference>
<feature type="binding site" evidence="8">
    <location>
        <position position="328"/>
    </location>
    <ligand>
        <name>Mn(2+)</name>
        <dbReference type="ChEBI" id="CHEBI:29035"/>
        <label>1</label>
    </ligand>
</feature>
<keyword evidence="8" id="KW-0963">Cytoplasm</keyword>
<dbReference type="Gene3D" id="3.40.220.10">
    <property type="entry name" value="Leucine Aminopeptidase, subunit E, domain 1"/>
    <property type="match status" value="1"/>
</dbReference>
<comment type="function">
    <text evidence="7 8">Presumably involved in the processing and regular turnover of intracellular proteins. Catalyzes the removal of unsubstituted N-terminal amino acids from various peptides.</text>
</comment>
<dbReference type="InterPro" id="IPR023042">
    <property type="entry name" value="Peptidase_M17_leu_NH2_pept"/>
</dbReference>
<evidence type="ECO:0000256" key="7">
    <source>
        <dbReference type="ARBA" id="ARBA00049972"/>
    </source>
</evidence>
<gene>
    <name evidence="8" type="primary">pepA</name>
    <name evidence="10" type="ORF">C7P63_01615</name>
</gene>
<evidence type="ECO:0000259" key="9">
    <source>
        <dbReference type="PROSITE" id="PS00631"/>
    </source>
</evidence>
<protein>
    <recommendedName>
        <fullName evidence="8">Probable cytosol aminopeptidase</fullName>
        <ecNumber evidence="8">3.4.11.1</ecNumber>
    </recommendedName>
    <alternativeName>
        <fullName evidence="8">Leucine aminopeptidase</fullName>
        <shortName evidence="8">LAP</shortName>
        <ecNumber evidence="8">3.4.11.10</ecNumber>
    </alternativeName>
    <alternativeName>
        <fullName evidence="8">Leucyl aminopeptidase</fullName>
    </alternativeName>
</protein>
<comment type="similarity">
    <text evidence="3 8">Belongs to the peptidase M17 family.</text>
</comment>
<sequence>MSITIGKEGAVQAIFTYQGEIQDEMNLQLVEYVKDHQLFTGKKGEIFTDLGPNGANQAFVGLGEKETSDAQAFRLAAFQLAKKMEQLKVSEVAIHLPTLVNLCTCRSVGYITEGLIQATYTFEAYKSEQKPLFETNYFFVTDHKPEKVQKRIEEVTKLMEGVFLTRDLVNTPPVDMDPETLADAAKQTLEPLGVQVEVLTRPEIEELGMEAFLSVARGSKKEPRFIVMKYLPNPDQKAIALVGKGITYDSGGYALKPAKGMEHMKNDMAGSASVIGAMYAVASNQLDKNVVGVIAACENLISGDAYKNGDIIGSMKGTSIEVINTDAEGRITLADSLYYAATEIDSEVIIDLATLTGACVVGLSDYITGLVTNNDALCTSLRVAGDVSGEYLWPLPVVDELREQVKGKLGDLVNSTGKPGGAMTAGIFLEEFVEGKPWVHMDIAGPAFASGAYSYLPDGASGIPVKTLYHFIKQA</sequence>
<comment type="caution">
    <text evidence="10">The sequence shown here is derived from an EMBL/GenBank/DDBJ whole genome shotgun (WGS) entry which is preliminary data.</text>
</comment>
<evidence type="ECO:0000256" key="6">
    <source>
        <dbReference type="ARBA" id="ARBA00022801"/>
    </source>
</evidence>
<dbReference type="AlphaFoldDB" id="A0A429Z805"/>
<organism evidence="10 11">
    <name type="scientific">Vagococcus humatus</name>
    <dbReference type="NCBI Taxonomy" id="1889241"/>
    <lineage>
        <taxon>Bacteria</taxon>
        <taxon>Bacillati</taxon>
        <taxon>Bacillota</taxon>
        <taxon>Bacilli</taxon>
        <taxon>Lactobacillales</taxon>
        <taxon>Enterococcaceae</taxon>
        <taxon>Vagococcus</taxon>
    </lineage>
</organism>
<dbReference type="InterPro" id="IPR043472">
    <property type="entry name" value="Macro_dom-like"/>
</dbReference>
<feature type="binding site" evidence="8">
    <location>
        <position position="328"/>
    </location>
    <ligand>
        <name>Mn(2+)</name>
        <dbReference type="ChEBI" id="CHEBI:29035"/>
        <label>2</label>
    </ligand>
</feature>
<dbReference type="CDD" id="cd00433">
    <property type="entry name" value="Peptidase_M17"/>
    <property type="match status" value="1"/>
</dbReference>
<comment type="cofactor">
    <cofactor evidence="8">
        <name>Mn(2+)</name>
        <dbReference type="ChEBI" id="CHEBI:29035"/>
    </cofactor>
    <text evidence="8">Binds 2 manganese ions per subunit.</text>
</comment>
<keyword evidence="8" id="KW-0464">Manganese</keyword>
<feature type="binding site" evidence="8">
    <location>
        <position position="326"/>
    </location>
    <ligand>
        <name>Mn(2+)</name>
        <dbReference type="ChEBI" id="CHEBI:29035"/>
        <label>1</label>
    </ligand>
</feature>
<dbReference type="OrthoDB" id="9809354at2"/>
<dbReference type="SUPFAM" id="SSF52949">
    <property type="entry name" value="Macro domain-like"/>
    <property type="match status" value="1"/>
</dbReference>
<feature type="active site" evidence="8">
    <location>
        <position position="330"/>
    </location>
</feature>
<name>A0A429Z805_9ENTE</name>
<dbReference type="InterPro" id="IPR011356">
    <property type="entry name" value="Leucine_aapep/pepB"/>
</dbReference>
<dbReference type="Gene3D" id="3.40.630.10">
    <property type="entry name" value="Zn peptidases"/>
    <property type="match status" value="1"/>
</dbReference>
<evidence type="ECO:0000256" key="3">
    <source>
        <dbReference type="ARBA" id="ARBA00009528"/>
    </source>
</evidence>
<feature type="active site" evidence="8">
    <location>
        <position position="256"/>
    </location>
</feature>
<evidence type="ECO:0000256" key="2">
    <source>
        <dbReference type="ARBA" id="ARBA00000967"/>
    </source>
</evidence>
<feature type="binding site" evidence="8">
    <location>
        <position position="244"/>
    </location>
    <ligand>
        <name>Mn(2+)</name>
        <dbReference type="ChEBI" id="CHEBI:29035"/>
        <label>2</label>
    </ligand>
</feature>
<comment type="catalytic activity">
    <reaction evidence="2 8">
        <text>Release of an N-terminal amino acid, preferentially leucine, but not glutamic or aspartic acids.</text>
        <dbReference type="EC" id="3.4.11.10"/>
    </reaction>
</comment>
<dbReference type="GO" id="GO:0070006">
    <property type="term" value="F:metalloaminopeptidase activity"/>
    <property type="evidence" value="ECO:0007669"/>
    <property type="project" value="InterPro"/>
</dbReference>
<dbReference type="EC" id="3.4.11.1" evidence="8"/>
<dbReference type="EMBL" id="PXZH01000001">
    <property type="protein sequence ID" value="RST89803.1"/>
    <property type="molecule type" value="Genomic_DNA"/>
</dbReference>
<evidence type="ECO:0000313" key="11">
    <source>
        <dbReference type="Proteomes" id="UP000277864"/>
    </source>
</evidence>
<dbReference type="InterPro" id="IPR008283">
    <property type="entry name" value="Peptidase_M17_N"/>
</dbReference>
<dbReference type="Pfam" id="PF00883">
    <property type="entry name" value="Peptidase_M17"/>
    <property type="match status" value="1"/>
</dbReference>
<feature type="domain" description="Cytosol aminopeptidase" evidence="9">
    <location>
        <begin position="324"/>
        <end position="331"/>
    </location>
</feature>
<evidence type="ECO:0000256" key="4">
    <source>
        <dbReference type="ARBA" id="ARBA00022438"/>
    </source>
</evidence>
<evidence type="ECO:0000256" key="1">
    <source>
        <dbReference type="ARBA" id="ARBA00000135"/>
    </source>
</evidence>
<keyword evidence="5 8" id="KW-0645">Protease</keyword>
<dbReference type="InterPro" id="IPR000819">
    <property type="entry name" value="Peptidase_M17_C"/>
</dbReference>
<dbReference type="PRINTS" id="PR00481">
    <property type="entry name" value="LAMNOPPTDASE"/>
</dbReference>
<dbReference type="GO" id="GO:0030145">
    <property type="term" value="F:manganese ion binding"/>
    <property type="evidence" value="ECO:0007669"/>
    <property type="project" value="UniProtKB-UniRule"/>
</dbReference>
<dbReference type="Proteomes" id="UP000277864">
    <property type="component" value="Unassembled WGS sequence"/>
</dbReference>